<evidence type="ECO:0000313" key="2">
    <source>
        <dbReference type="Proteomes" id="UP000183404"/>
    </source>
</evidence>
<evidence type="ECO:0000313" key="1">
    <source>
        <dbReference type="EMBL" id="SDF66550.1"/>
    </source>
</evidence>
<dbReference type="Proteomes" id="UP000183404">
    <property type="component" value="Unassembled WGS sequence"/>
</dbReference>
<dbReference type="AlphaFoldDB" id="A0A1G7MZN5"/>
<dbReference type="EMBL" id="FNBS01000019">
    <property type="protein sequence ID" value="SDF66550.1"/>
    <property type="molecule type" value="Genomic_DNA"/>
</dbReference>
<dbReference type="RefSeq" id="WP_074592464.1">
    <property type="nucleotide sequence ID" value="NZ_FNBS01000019.1"/>
</dbReference>
<proteinExistence type="predicted"/>
<evidence type="ECO:0008006" key="3">
    <source>
        <dbReference type="Google" id="ProtNLM"/>
    </source>
</evidence>
<name>A0A1G7MZN5_THETY</name>
<sequence length="98" mass="11701">MRLILLPEVREFLKTNKVLTREDLKNKMYEEFNFPFQKSLVLSTLIKKDGKEFSVLYETTDSLKSVKCIYLHEINTDPNAITIREYHEKMKKEKTATR</sequence>
<organism evidence="1 2">
    <name type="scientific">Thermoanaerobacter thermohydrosulfuricus</name>
    <name type="common">Clostridium thermohydrosulfuricum</name>
    <dbReference type="NCBI Taxonomy" id="1516"/>
    <lineage>
        <taxon>Bacteria</taxon>
        <taxon>Bacillati</taxon>
        <taxon>Bacillota</taxon>
        <taxon>Clostridia</taxon>
        <taxon>Thermoanaerobacterales</taxon>
        <taxon>Thermoanaerobacteraceae</taxon>
        <taxon>Thermoanaerobacter</taxon>
    </lineage>
</organism>
<reference evidence="1 2" key="1">
    <citation type="submission" date="2016-10" db="EMBL/GenBank/DDBJ databases">
        <authorList>
            <person name="de Groot N.N."/>
        </authorList>
    </citation>
    <scope>NUCLEOTIDE SEQUENCE [LARGE SCALE GENOMIC DNA]</scope>
    <source>
        <strain evidence="1 2">DSM 569</strain>
    </source>
</reference>
<protein>
    <recommendedName>
        <fullName evidence="3">DUF4258 domain-containing protein</fullName>
    </recommendedName>
</protein>
<gene>
    <name evidence="1" type="ORF">SAMN04244560_01049</name>
</gene>
<accession>A0A1G7MZN5</accession>